<feature type="region of interest" description="Disordered" evidence="5">
    <location>
        <begin position="1105"/>
        <end position="1223"/>
    </location>
</feature>
<dbReference type="PANTHER" id="PTHR12346">
    <property type="entry name" value="SIN3B-RELATED"/>
    <property type="match status" value="1"/>
</dbReference>
<dbReference type="GO" id="GO:0003714">
    <property type="term" value="F:transcription corepressor activity"/>
    <property type="evidence" value="ECO:0007669"/>
    <property type="project" value="InterPro"/>
</dbReference>
<organism evidence="7 8">
    <name type="scientific">Folsomia candida</name>
    <name type="common">Springtail</name>
    <dbReference type="NCBI Taxonomy" id="158441"/>
    <lineage>
        <taxon>Eukaryota</taxon>
        <taxon>Metazoa</taxon>
        <taxon>Ecdysozoa</taxon>
        <taxon>Arthropoda</taxon>
        <taxon>Hexapoda</taxon>
        <taxon>Collembola</taxon>
        <taxon>Entomobryomorpha</taxon>
        <taxon>Isotomoidea</taxon>
        <taxon>Isotomidae</taxon>
        <taxon>Proisotominae</taxon>
        <taxon>Folsomia</taxon>
    </lineage>
</organism>
<feature type="region of interest" description="Disordered" evidence="5">
    <location>
        <begin position="70"/>
        <end position="101"/>
    </location>
</feature>
<dbReference type="PANTHER" id="PTHR12346:SF0">
    <property type="entry name" value="SIN3A, ISOFORM G"/>
    <property type="match status" value="1"/>
</dbReference>
<dbReference type="STRING" id="158441.A0A226F4V5"/>
<dbReference type="GO" id="GO:0000122">
    <property type="term" value="P:negative regulation of transcription by RNA polymerase II"/>
    <property type="evidence" value="ECO:0007669"/>
    <property type="project" value="TreeGrafter"/>
</dbReference>
<dbReference type="FunFam" id="1.20.1160.11:FF:000004">
    <property type="entry name" value="Paired amphipathic helix protein Sin3a"/>
    <property type="match status" value="1"/>
</dbReference>
<sequence length="1756" mass="195052">MRRNDRNLPPEWVPHPPPHYFYNQFPMPPPLRPLPPPRQLLSYPYLPGDNIDARHPLTNAQPQHTITLTLTSPAPGVGGGGLHGSAQPGSTPGSLIVSGIPGLSSSGGQMHYAGASISATPIPQNIQSKATSQNYVMSGPGGGQSLIVSGATMMPGLNMGAGSGHHDNRSAIYGSQSAQSNLCSKGTPSQSYVMSSGSIQSGSAGGGGGGAGHDSGDEGHSIHSSNNSMGHDQGPSSSDSHQSGQTERLKVEDALNYLDQVKYKFGNQPQVYNDFLDIMKEFKSQSEKGGIKKEHRALWSFFSLFYPSFTFLPRLPHNTIGNRHVDFVDSHRLQILFYPSDAPKKDQVNDIDTPGVISRVSNLFRGHPELIVGFNTFLPPGYKIEVQTHDQGSQISYRVDGVTSYVVTNMPSIPPPPAPTPTHPTLPPAQQVVPPGVGGGGGGNNPPQIIQHTASSTGGPMPPLRSSIPVAHSGVPAAYGVPSVVAGVAPPQGGQGLSSVSNGSISPPPPAVTLTPSNASNFENVVEPTSSFTHSFSSPFAQNAFPSLQSQPVQFNHAINYVNKIKNRFCGQPDKYKQFLDILHSYQKEQRNAKEGIPGKTLSEHEVYSQVAKIFENQEDLLQEFGQFLPESNQSAIVSCSLIDYGLQQRQQDIKPNLLELNKKTAKVAPRDYSAPVTQPTTSRAAHAQSAPNKRASTAAAHPVSKKPKLAAPYKDISVAEASRYGTLHDYAFFDKCRTMLKHQSVFDNFIRCLYLFNEEVISRQELLNMVQPFFCKNPEMYGWLKEFVNRREEQAGYEPISQGHLKQERPEEQTLEIGEEYFSTCKRLGASYCALPKNHVPAHSSARTPLCREVLNDVWVSFPTWSEDSTFVTSRKTQYEEYICRCEDERFELDVIIEANADTIRTFEAVSRRMARMSHEELKLFELTDALGGTSDIIHIRSVRRVYGDKAGEIIEGLKRQPFAVIPIVLKRLKSKEEEWRESQRSFNKIWRDQVERFYLKSLDHQGLTFKQSDVRMLRSKALVNEIETVYDERHDQENGDLEHSLSGPHLTFQYVDRAMLDEATNLLLHHVRRQSGIQNDDKRKIKQLLKHFIPDLFNHTRMDLSDDEAEGGGRGSSEDCDDRGKSPVDFLQNGARNNKRGSTKRGNAKIKKEDDDDKVDPASGSKDESRRTAYKRALQKQAESIRTRRRSGTPGKESRPTASTSKGTAGGKIKVKKEKDEFEEKRAPRVIFAPHGDQDETYTLFYANNAWYVFLRLHQIMVERLGKMLDTAAKVLQEELKSGSASSGKVPPAVALGMRTPNGLEPSEYFPAFIDMVKNVLDGNMEPSTYEDTMRELFGIHAYISYTMDKVVTNAVRQLQTLVSDEVCMKFTDLFLQAVKKGGAGGSCDTCDQRAGAEITYQKQAEKIDPEENCYKVIFYHKSFRMTMELLEGANIEENAVETTKWSAYIDSYSTHPLTGMDSKMKSLMKPAYLNRNVRVGQQYHANKSYPPEVARIFGLGPEEEDVKPIIPPFPEKPVSTVVASKRPLGGKGEAASSTGANSSKFMLSQTLAPVTPEEAEELEKQLERNSKRRSELVQKELEVAAAAGTSGPVPLIPCFPKISLAKKNLTTNNPVTPEEAELLEKQLEANAKRRAETAAAIKSPYVIKENLQCKFHPNSYRIVYVVNSENYFYSKGALKRAKQNHKKVTTRMNEAFGRWHQIWMENSVTEDQIMRCEDWLMSTGIKNSDTKIISSNDISLAPYRPFNRYVVKK</sequence>
<dbReference type="InterPro" id="IPR003822">
    <property type="entry name" value="PAH"/>
</dbReference>
<dbReference type="EMBL" id="LNIX01000001">
    <property type="protein sequence ID" value="OXA64819.1"/>
    <property type="molecule type" value="Genomic_DNA"/>
</dbReference>
<feature type="compositionally biased region" description="Gly residues" evidence="5">
    <location>
        <begin position="203"/>
        <end position="213"/>
    </location>
</feature>
<dbReference type="Pfam" id="PF08295">
    <property type="entry name" value="Sin3_corepress"/>
    <property type="match status" value="1"/>
</dbReference>
<evidence type="ECO:0000256" key="5">
    <source>
        <dbReference type="SAM" id="MobiDB-lite"/>
    </source>
</evidence>
<feature type="domain" description="Histone deacetylase interacting" evidence="6">
    <location>
        <begin position="825"/>
        <end position="925"/>
    </location>
</feature>
<accession>A0A226F4V5</accession>
<feature type="compositionally biased region" description="Polar residues" evidence="5">
    <location>
        <begin position="676"/>
        <end position="696"/>
    </location>
</feature>
<name>A0A226F4V5_FOLCA</name>
<feature type="region of interest" description="Disordered" evidence="5">
    <location>
        <begin position="435"/>
        <end position="465"/>
    </location>
</feature>
<keyword evidence="3 4" id="KW-0539">Nucleus</keyword>
<feature type="compositionally biased region" description="Polar residues" evidence="5">
    <location>
        <begin position="179"/>
        <end position="194"/>
    </location>
</feature>
<protein>
    <submittedName>
        <fullName evidence="7">Paired amphipathic helix protein Sin3a</fullName>
    </submittedName>
</protein>
<feature type="compositionally biased region" description="Basic residues" evidence="5">
    <location>
        <begin position="1139"/>
        <end position="1151"/>
    </location>
</feature>
<dbReference type="InterPro" id="IPR013194">
    <property type="entry name" value="HDAC_interact_dom"/>
</dbReference>
<dbReference type="InterPro" id="IPR039774">
    <property type="entry name" value="Sin3-like"/>
</dbReference>
<dbReference type="Gene3D" id="1.20.1160.11">
    <property type="entry name" value="Paired amphipathic helix"/>
    <property type="match status" value="3"/>
</dbReference>
<evidence type="ECO:0000256" key="4">
    <source>
        <dbReference type="PROSITE-ProRule" id="PRU00810"/>
    </source>
</evidence>
<evidence type="ECO:0000256" key="2">
    <source>
        <dbReference type="ARBA" id="ARBA00022491"/>
    </source>
</evidence>
<dbReference type="OMA" id="ANTWCIF"/>
<dbReference type="InterPro" id="IPR036600">
    <property type="entry name" value="PAH_sf"/>
</dbReference>
<reference evidence="7 8" key="1">
    <citation type="submission" date="2015-12" db="EMBL/GenBank/DDBJ databases">
        <title>The genome of Folsomia candida.</title>
        <authorList>
            <person name="Faddeeva A."/>
            <person name="Derks M.F."/>
            <person name="Anvar Y."/>
            <person name="Smit S."/>
            <person name="Van Straalen N."/>
            <person name="Roelofs D."/>
        </authorList>
    </citation>
    <scope>NUCLEOTIDE SEQUENCE [LARGE SCALE GENOMIC DNA]</scope>
    <source>
        <strain evidence="7 8">VU population</strain>
        <tissue evidence="7">Whole body</tissue>
    </source>
</reference>
<feature type="region of interest" description="Disordered" evidence="5">
    <location>
        <begin position="179"/>
        <end position="247"/>
    </location>
</feature>
<feature type="region of interest" description="Disordered" evidence="5">
    <location>
        <begin position="670"/>
        <end position="707"/>
    </location>
</feature>
<evidence type="ECO:0000313" key="8">
    <source>
        <dbReference type="Proteomes" id="UP000198287"/>
    </source>
</evidence>
<dbReference type="OrthoDB" id="10265969at2759"/>
<dbReference type="PROSITE" id="PS51477">
    <property type="entry name" value="PAH"/>
    <property type="match status" value="2"/>
</dbReference>
<keyword evidence="2" id="KW-0678">Repressor</keyword>
<evidence type="ECO:0000313" key="7">
    <source>
        <dbReference type="EMBL" id="OXA64819.1"/>
    </source>
</evidence>
<dbReference type="SUPFAM" id="SSF47762">
    <property type="entry name" value="PAH2 domain"/>
    <property type="match status" value="4"/>
</dbReference>
<dbReference type="GO" id="GO:0070822">
    <property type="term" value="C:Sin3-type complex"/>
    <property type="evidence" value="ECO:0007669"/>
    <property type="project" value="TreeGrafter"/>
</dbReference>
<evidence type="ECO:0000256" key="1">
    <source>
        <dbReference type="ARBA" id="ARBA00004123"/>
    </source>
</evidence>
<evidence type="ECO:0000259" key="6">
    <source>
        <dbReference type="SMART" id="SM00761"/>
    </source>
</evidence>
<evidence type="ECO:0000256" key="3">
    <source>
        <dbReference type="ARBA" id="ARBA00023242"/>
    </source>
</evidence>
<dbReference type="FunFam" id="1.20.1160.11:FF:000002">
    <property type="entry name" value="Paired amphipathic helix protein SIN3"/>
    <property type="match status" value="1"/>
</dbReference>
<dbReference type="InterPro" id="IPR031693">
    <property type="entry name" value="Sin3_C"/>
</dbReference>
<dbReference type="Pfam" id="PF16879">
    <property type="entry name" value="Sin3a_C"/>
    <property type="match status" value="1"/>
</dbReference>
<comment type="subcellular location">
    <subcellularLocation>
        <location evidence="1 4">Nucleus</location>
    </subcellularLocation>
</comment>
<keyword evidence="8" id="KW-1185">Reference proteome</keyword>
<gene>
    <name evidence="7" type="ORF">Fcan01_03924</name>
</gene>
<feature type="compositionally biased region" description="Polar residues" evidence="5">
    <location>
        <begin position="222"/>
        <end position="246"/>
    </location>
</feature>
<proteinExistence type="predicted"/>
<comment type="caution">
    <text evidence="7">The sequence shown here is derived from an EMBL/GenBank/DDBJ whole genome shotgun (WGS) entry which is preliminary data.</text>
</comment>
<feature type="region of interest" description="Disordered" evidence="5">
    <location>
        <begin position="494"/>
        <end position="513"/>
    </location>
</feature>
<dbReference type="Proteomes" id="UP000198287">
    <property type="component" value="Unassembled WGS sequence"/>
</dbReference>
<dbReference type="SMART" id="SM00761">
    <property type="entry name" value="HDAC_interact"/>
    <property type="match status" value="1"/>
</dbReference>
<dbReference type="Pfam" id="PF02671">
    <property type="entry name" value="PAH"/>
    <property type="match status" value="3"/>
</dbReference>